<feature type="region of interest" description="Disordered" evidence="7">
    <location>
        <begin position="686"/>
        <end position="737"/>
    </location>
</feature>
<evidence type="ECO:0000256" key="1">
    <source>
        <dbReference type="ARBA" id="ARBA00004123"/>
    </source>
</evidence>
<evidence type="ECO:0000256" key="3">
    <source>
        <dbReference type="ARBA" id="ARBA00022771"/>
    </source>
</evidence>
<protein>
    <recommendedName>
        <fullName evidence="8">CW-type domain-containing protein</fullName>
    </recommendedName>
</protein>
<name>A0A8T2PA12_9TELE</name>
<feature type="compositionally biased region" description="Basic and acidic residues" evidence="7">
    <location>
        <begin position="686"/>
        <end position="727"/>
    </location>
</feature>
<evidence type="ECO:0000256" key="6">
    <source>
        <dbReference type="ARBA" id="ARBA00023242"/>
    </source>
</evidence>
<dbReference type="Proteomes" id="UP000824540">
    <property type="component" value="Unassembled WGS sequence"/>
</dbReference>
<keyword evidence="10" id="KW-1185">Reference proteome</keyword>
<evidence type="ECO:0000259" key="8">
    <source>
        <dbReference type="PROSITE" id="PS51050"/>
    </source>
</evidence>
<keyword evidence="6" id="KW-0539">Nucleus</keyword>
<dbReference type="GO" id="GO:0008270">
    <property type="term" value="F:zinc ion binding"/>
    <property type="evidence" value="ECO:0007669"/>
    <property type="project" value="UniProtKB-KW"/>
</dbReference>
<dbReference type="CDD" id="cd16931">
    <property type="entry name" value="HATPase_MORC-like"/>
    <property type="match status" value="1"/>
</dbReference>
<evidence type="ECO:0000256" key="2">
    <source>
        <dbReference type="ARBA" id="ARBA00022723"/>
    </source>
</evidence>
<feature type="compositionally biased region" description="Basic and acidic residues" evidence="7">
    <location>
        <begin position="425"/>
        <end position="442"/>
    </location>
</feature>
<reference evidence="9" key="1">
    <citation type="thesis" date="2021" institute="BYU ScholarsArchive" country="Provo, UT, USA">
        <title>Applications of and Algorithms for Genome Assembly and Genomic Analyses with an Emphasis on Marine Teleosts.</title>
        <authorList>
            <person name="Pickett B.D."/>
        </authorList>
    </citation>
    <scope>NUCLEOTIDE SEQUENCE</scope>
    <source>
        <strain evidence="9">HI-2016</strain>
    </source>
</reference>
<evidence type="ECO:0000256" key="4">
    <source>
        <dbReference type="ARBA" id="ARBA00022833"/>
    </source>
</evidence>
<feature type="region of interest" description="Disordered" evidence="7">
    <location>
        <begin position="514"/>
        <end position="553"/>
    </location>
</feature>
<dbReference type="SUPFAM" id="SSF55874">
    <property type="entry name" value="ATPase domain of HSP90 chaperone/DNA topoisomerase II/histidine kinase"/>
    <property type="match status" value="1"/>
</dbReference>
<dbReference type="InterPro" id="IPR045261">
    <property type="entry name" value="MORC_ATPase"/>
</dbReference>
<feature type="compositionally biased region" description="Low complexity" evidence="7">
    <location>
        <begin position="449"/>
        <end position="460"/>
    </location>
</feature>
<evidence type="ECO:0000256" key="7">
    <source>
        <dbReference type="SAM" id="MobiDB-lite"/>
    </source>
</evidence>
<keyword evidence="3" id="KW-0863">Zinc-finger</keyword>
<dbReference type="PROSITE" id="PS51050">
    <property type="entry name" value="ZF_CW"/>
    <property type="match status" value="1"/>
</dbReference>
<evidence type="ECO:0000313" key="10">
    <source>
        <dbReference type="Proteomes" id="UP000824540"/>
    </source>
</evidence>
<dbReference type="OrthoDB" id="757982at2759"/>
<dbReference type="Pfam" id="PF17942">
    <property type="entry name" value="Morc6_S5"/>
    <property type="match status" value="1"/>
</dbReference>
<dbReference type="Gene3D" id="3.30.40.100">
    <property type="match status" value="1"/>
</dbReference>
<dbReference type="PANTHER" id="PTHR23336:SF17">
    <property type="entry name" value="MORC FAMILY CW-TYPE ZINC FINGER PROTEIN 3"/>
    <property type="match status" value="1"/>
</dbReference>
<comment type="subcellular location">
    <subcellularLocation>
        <location evidence="1">Nucleus</location>
    </subcellularLocation>
</comment>
<keyword evidence="4" id="KW-0862">Zinc</keyword>
<dbReference type="AlphaFoldDB" id="A0A8T2PA12"/>
<proteinExistence type="predicted"/>
<gene>
    <name evidence="9" type="ORF">JZ751_029107</name>
</gene>
<sequence length="930" mass="105606">MAGQTTGNIPLCALNPKYLYSNSTSHSWPFGAFAELIDNAYDPDVSAKQLWIDRTQIKDVECLIFMDNGTGMEYDKMHKMLSFGYSEKKAVKSHVPVGYYGNGFKSGSMRLGKDAIVFSKHKNSMTVGLLSRSYLEAIQAQHVMVPIVTFSQAGGDNAVAAHEDSLKVILEHSLFRTEAELLCELEAINATHPKGSTGTRIVIWNLRSTSRGPSEFDFETDRYDIRIPRINWSDVQDGLDPILESYPNSTYSLRKKHISITFGYNTKSKEQYGIMMYHKKRLIRAYEHVGCQLKGRGVGIIGVIECNFLEPTHNKQDFNDTEEYRKIKVNLGTKLEEYWKEIRYKRKDDPNCRMAIEDTEKTPDQNWVQCDTCQKWRKLPDGIDAKKLPKEWFCQMNPDPQYRTCQAEEELEDSEDEQPFQRTYKQQEKNKKLQERNRRQSYDDPIPSPSTSNTPSTRVTRQTAGQVETCFTPPASATPSSGHRVSTPHRLLISDVRSLSTPSGKRALFPNMQSKVAKRARVSSPQNSTAEVGDSAEALDPSSPSSHITPDNDDMLLAEMPAEDCVKEGVGTNLEASNGAFGEGSMETDTTVMAVSTPSCVQQQVSSATQTELPVVLKEEQEERTTGKSMAEDESMRVVERENAGTGDGAQMDRAAANISLLETQQDQLMELMQTAALERDQFREQAESARQERDRYREQVETANQKRDQYKKQVETANQERDRYREQVVTVSQERDGYREQVETANQGRDQYREQVEAANQERDRYKSELDQLSCQMDDLKEQLQELRASTVKKELCHQATETNGEDELALQVDSILRDLEHNNQERDELRSQCEQLRKELEEQRRELEELKREAGNRTSSPSTEAGTPNRPSMQGNPGDTHRLTNLRVSVSRLLVTLMPDLDLGQVNYDTNVIDEILEQFLDGVSPST</sequence>
<feature type="domain" description="CW-type" evidence="8">
    <location>
        <begin position="361"/>
        <end position="413"/>
    </location>
</feature>
<accession>A0A8T2PA12</accession>
<organism evidence="9 10">
    <name type="scientific">Albula glossodonta</name>
    <name type="common">roundjaw bonefish</name>
    <dbReference type="NCBI Taxonomy" id="121402"/>
    <lineage>
        <taxon>Eukaryota</taxon>
        <taxon>Metazoa</taxon>
        <taxon>Chordata</taxon>
        <taxon>Craniata</taxon>
        <taxon>Vertebrata</taxon>
        <taxon>Euteleostomi</taxon>
        <taxon>Actinopterygii</taxon>
        <taxon>Neopterygii</taxon>
        <taxon>Teleostei</taxon>
        <taxon>Albuliformes</taxon>
        <taxon>Albulidae</taxon>
        <taxon>Albula</taxon>
    </lineage>
</organism>
<evidence type="ECO:0000256" key="5">
    <source>
        <dbReference type="ARBA" id="ARBA00023054"/>
    </source>
</evidence>
<feature type="region of interest" description="Disordered" evidence="7">
    <location>
        <begin position="406"/>
        <end position="464"/>
    </location>
</feature>
<evidence type="ECO:0000313" key="9">
    <source>
        <dbReference type="EMBL" id="KAG9348790.1"/>
    </source>
</evidence>
<comment type="caution">
    <text evidence="9">The sequence shown here is derived from an EMBL/GenBank/DDBJ whole genome shotgun (WGS) entry which is preliminary data.</text>
</comment>
<dbReference type="InterPro" id="IPR036890">
    <property type="entry name" value="HATPase_C_sf"/>
</dbReference>
<dbReference type="Gene3D" id="3.30.565.10">
    <property type="entry name" value="Histidine kinase-like ATPase, C-terminal domain"/>
    <property type="match status" value="1"/>
</dbReference>
<dbReference type="InterPro" id="IPR041006">
    <property type="entry name" value="Morc_S5"/>
</dbReference>
<dbReference type="InterPro" id="IPR011124">
    <property type="entry name" value="Znf_CW"/>
</dbReference>
<feature type="compositionally biased region" description="Polar residues" evidence="7">
    <location>
        <begin position="858"/>
        <end position="879"/>
    </location>
</feature>
<dbReference type="EMBL" id="JAFBMS010000010">
    <property type="protein sequence ID" value="KAG9348790.1"/>
    <property type="molecule type" value="Genomic_DNA"/>
</dbReference>
<dbReference type="GO" id="GO:0016887">
    <property type="term" value="F:ATP hydrolysis activity"/>
    <property type="evidence" value="ECO:0007669"/>
    <property type="project" value="InterPro"/>
</dbReference>
<keyword evidence="2" id="KW-0479">Metal-binding</keyword>
<keyword evidence="5" id="KW-0175">Coiled coil</keyword>
<feature type="region of interest" description="Disordered" evidence="7">
    <location>
        <begin position="847"/>
        <end position="884"/>
    </location>
</feature>
<feature type="compositionally biased region" description="Basic and acidic residues" evidence="7">
    <location>
        <begin position="847"/>
        <end position="857"/>
    </location>
</feature>
<dbReference type="Pfam" id="PF07496">
    <property type="entry name" value="zf-CW"/>
    <property type="match status" value="1"/>
</dbReference>
<dbReference type="Pfam" id="PF13589">
    <property type="entry name" value="HATPase_c_3"/>
    <property type="match status" value="1"/>
</dbReference>
<dbReference type="PANTHER" id="PTHR23336">
    <property type="entry name" value="ZINC FINGER CW-TYPE COILED-COIL DOMAIN PROTEIN 3"/>
    <property type="match status" value="1"/>
</dbReference>
<feature type="compositionally biased region" description="Acidic residues" evidence="7">
    <location>
        <begin position="407"/>
        <end position="418"/>
    </location>
</feature>
<dbReference type="GO" id="GO:0016605">
    <property type="term" value="C:PML body"/>
    <property type="evidence" value="ECO:0007669"/>
    <property type="project" value="TreeGrafter"/>
</dbReference>